<feature type="compositionally biased region" description="Basic and acidic residues" evidence="1">
    <location>
        <begin position="1012"/>
        <end position="1025"/>
    </location>
</feature>
<evidence type="ECO:0000313" key="5">
    <source>
        <dbReference type="Proteomes" id="UP001500416"/>
    </source>
</evidence>
<evidence type="ECO:0000313" key="4">
    <source>
        <dbReference type="EMBL" id="GAA0250587.1"/>
    </source>
</evidence>
<keyword evidence="2" id="KW-1133">Transmembrane helix</keyword>
<feature type="transmembrane region" description="Helical" evidence="2">
    <location>
        <begin position="463"/>
        <end position="485"/>
    </location>
</feature>
<evidence type="ECO:0000256" key="2">
    <source>
        <dbReference type="SAM" id="Phobius"/>
    </source>
</evidence>
<feature type="transmembrane region" description="Helical" evidence="2">
    <location>
        <begin position="517"/>
        <end position="535"/>
    </location>
</feature>
<feature type="transmembrane region" description="Helical" evidence="2">
    <location>
        <begin position="725"/>
        <end position="743"/>
    </location>
</feature>
<dbReference type="InterPro" id="IPR007111">
    <property type="entry name" value="NACHT_NTPase"/>
</dbReference>
<dbReference type="PROSITE" id="PS50837">
    <property type="entry name" value="NACHT"/>
    <property type="match status" value="1"/>
</dbReference>
<reference evidence="5" key="1">
    <citation type="journal article" date="2019" name="Int. J. Syst. Evol. Microbiol.">
        <title>The Global Catalogue of Microorganisms (GCM) 10K type strain sequencing project: providing services to taxonomists for standard genome sequencing and annotation.</title>
        <authorList>
            <consortium name="The Broad Institute Genomics Platform"/>
            <consortium name="The Broad Institute Genome Sequencing Center for Infectious Disease"/>
            <person name="Wu L."/>
            <person name="Ma J."/>
        </authorList>
    </citation>
    <scope>NUCLEOTIDE SEQUENCE [LARGE SCALE GENOMIC DNA]</scope>
    <source>
        <strain evidence="5">JCM 3380</strain>
    </source>
</reference>
<feature type="transmembrane region" description="Helical" evidence="2">
    <location>
        <begin position="576"/>
        <end position="594"/>
    </location>
</feature>
<comment type="caution">
    <text evidence="4">The sequence shown here is derived from an EMBL/GenBank/DDBJ whole genome shotgun (WGS) entry which is preliminary data.</text>
</comment>
<evidence type="ECO:0000259" key="3">
    <source>
        <dbReference type="PROSITE" id="PS50837"/>
    </source>
</evidence>
<organism evidence="4 5">
    <name type="scientific">Saccharothrix mutabilis subsp. mutabilis</name>
    <dbReference type="NCBI Taxonomy" id="66855"/>
    <lineage>
        <taxon>Bacteria</taxon>
        <taxon>Bacillati</taxon>
        <taxon>Actinomycetota</taxon>
        <taxon>Actinomycetes</taxon>
        <taxon>Pseudonocardiales</taxon>
        <taxon>Pseudonocardiaceae</taxon>
        <taxon>Saccharothrix</taxon>
    </lineage>
</organism>
<feature type="transmembrane region" description="Helical" evidence="2">
    <location>
        <begin position="908"/>
        <end position="930"/>
    </location>
</feature>
<keyword evidence="5" id="KW-1185">Reference proteome</keyword>
<feature type="transmembrane region" description="Helical" evidence="2">
    <location>
        <begin position="491"/>
        <end position="512"/>
    </location>
</feature>
<feature type="transmembrane region" description="Helical" evidence="2">
    <location>
        <begin position="881"/>
        <end position="902"/>
    </location>
</feature>
<gene>
    <name evidence="4" type="ORF">GCM10010492_58480</name>
</gene>
<evidence type="ECO:0000256" key="1">
    <source>
        <dbReference type="SAM" id="MobiDB-lite"/>
    </source>
</evidence>
<dbReference type="EMBL" id="BAAABU010000018">
    <property type="protein sequence ID" value="GAA0250587.1"/>
    <property type="molecule type" value="Genomic_DNA"/>
</dbReference>
<feature type="region of interest" description="Disordered" evidence="1">
    <location>
        <begin position="993"/>
        <end position="1025"/>
    </location>
</feature>
<dbReference type="RefSeq" id="WP_343937156.1">
    <property type="nucleotide sequence ID" value="NZ_BAAABU010000018.1"/>
</dbReference>
<feature type="transmembrane region" description="Helical" evidence="2">
    <location>
        <begin position="547"/>
        <end position="564"/>
    </location>
</feature>
<dbReference type="InterPro" id="IPR027417">
    <property type="entry name" value="P-loop_NTPase"/>
</dbReference>
<feature type="transmembrane region" description="Helical" evidence="2">
    <location>
        <begin position="665"/>
        <end position="686"/>
    </location>
</feature>
<accession>A0ABP3E5B1</accession>
<keyword evidence="2" id="KW-0812">Transmembrane</keyword>
<dbReference type="SUPFAM" id="SSF52540">
    <property type="entry name" value="P-loop containing nucleoside triphosphate hydrolases"/>
    <property type="match status" value="1"/>
</dbReference>
<feature type="transmembrane region" description="Helical" evidence="2">
    <location>
        <begin position="819"/>
        <end position="837"/>
    </location>
</feature>
<keyword evidence="2" id="KW-0472">Membrane</keyword>
<dbReference type="Gene3D" id="3.40.50.300">
    <property type="entry name" value="P-loop containing nucleotide triphosphate hydrolases"/>
    <property type="match status" value="1"/>
</dbReference>
<sequence>MAWRPSTATVTVVTIAVALVGNLATNSVSVDKEWTWWSTAVWSAVAVLSVVAVGVEIRRQRIGERPVVPGSGPDLHAVADRLAAVVRKQWRDEITRRSLNDPYPLPVGWEPAPAGLVADWADITRLATRGAGWPRVGTATSWAGSADDLAGHDDALVDVWRKVPTGRLVVLGDPGAGKTMLLARFVVDLLGATTRTPGDPVPVLVSIASWNPREKHLRDWLAERLAIDHPALDHEDATGRSLFKALLDENLIFMVLDGLDEVPEALRGLALADINKALAGGQPLLISSRTDAYRAATRPTGGAEITLTGAAGVHLLPLDSDDVLAYLRSSAGGPVGERRWSRVAESVRAGGVLADVLVTPLMATLARTVYNAAPGGAVGGLPHPDRLLTLPDRTSVEQHLFDGFIPAAYRGHATRRSRWRAEDAVKWLRYLAHHLEHDRRGSPNLTWWHLHLRTAPRKPSSTFAIAVCAALAVVAGLAAGALYSAAYSPGVLWHLAPVVITSVVLVFGTVLWLTGRFGAAVASGIVVAISSGLAIDLGGDLLAHQSFTQPTLLIGVGIAAGLVYPLRPDPPTTRKAGVVTAGATLVVCLALYLIPMTFPLALLKAFIDSVLTGLLVLVVTTLAKGHDERPIRFSALGPLLLVAVTLIALGVWTSLTEPSTVASTLFWLGAKQGVSVMVIVVVLILIGKASGPHRPPSGVRPATAGVVIVAVAAGQTTATGDLADGLVAAVSTGLVLVLVLVPFRRGPAGWRVGTPTDLRDWLTTPKLAGLGFGFVHGVYYFPLYGLAVGLAVALAVELVTRHLAPGNPAQGLRLTRRGFVLGTVVCVVLSVLLVTRGLALADAGLMGAIVGLAVGLAYGMDAPHRITPVRSPRQVLAGDRTAFLVSTAAITIAATVAVGFVAGMGRDFHLASALIGGLLYGTTTGALVAFSRTQWLHYTVNRLTLAARGHLPWALMTFLADAHTVHGVLRQDGASYQFRHIDLQRRLAATHRSAATTARSEVQPTTRAVRRRPQDSGEPLRRSGR</sequence>
<feature type="domain" description="NACHT" evidence="3">
    <location>
        <begin position="166"/>
        <end position="292"/>
    </location>
</feature>
<dbReference type="Pfam" id="PF05729">
    <property type="entry name" value="NACHT"/>
    <property type="match status" value="1"/>
</dbReference>
<dbReference type="Proteomes" id="UP001500416">
    <property type="component" value="Unassembled WGS sequence"/>
</dbReference>
<feature type="transmembrane region" description="Helical" evidence="2">
    <location>
        <begin position="779"/>
        <end position="799"/>
    </location>
</feature>
<feature type="transmembrane region" description="Helical" evidence="2">
    <location>
        <begin position="600"/>
        <end position="623"/>
    </location>
</feature>
<proteinExistence type="predicted"/>
<feature type="transmembrane region" description="Helical" evidence="2">
    <location>
        <begin position="34"/>
        <end position="55"/>
    </location>
</feature>
<feature type="transmembrane region" description="Helical" evidence="2">
    <location>
        <begin position="635"/>
        <end position="653"/>
    </location>
</feature>
<protein>
    <recommendedName>
        <fullName evidence="3">NACHT domain-containing protein</fullName>
    </recommendedName>
</protein>
<name>A0ABP3E5B1_9PSEU</name>
<feature type="transmembrane region" description="Helical" evidence="2">
    <location>
        <begin position="843"/>
        <end position="860"/>
    </location>
</feature>